<accession>A0A1Y2PGH0</accession>
<dbReference type="PANTHER" id="PTHR18895">
    <property type="entry name" value="HEMK METHYLTRANSFERASE"/>
    <property type="match status" value="1"/>
</dbReference>
<dbReference type="InParanoid" id="A0A1Y2PGH0"/>
<dbReference type="NCBIfam" id="TIGR03534">
    <property type="entry name" value="RF_mod_PrmC"/>
    <property type="match status" value="1"/>
</dbReference>
<dbReference type="RefSeq" id="WP_198938344.1">
    <property type="nucleotide sequence ID" value="NZ_LAPZ01000001.1"/>
</dbReference>
<dbReference type="GO" id="GO:0102559">
    <property type="term" value="F:peptide chain release factor N(5)-glutamine methyltransferase activity"/>
    <property type="evidence" value="ECO:0007669"/>
    <property type="project" value="UniProtKB-EC"/>
</dbReference>
<evidence type="ECO:0000259" key="5">
    <source>
        <dbReference type="Pfam" id="PF13847"/>
    </source>
</evidence>
<feature type="domain" description="Release factor glutamine methyltransferase N-terminal" evidence="6">
    <location>
        <begin position="12"/>
        <end position="76"/>
    </location>
</feature>
<dbReference type="NCBIfam" id="TIGR00536">
    <property type="entry name" value="hemK_fam"/>
    <property type="match status" value="1"/>
</dbReference>
<dbReference type="AlphaFoldDB" id="A0A1Y2PGH0"/>
<comment type="similarity">
    <text evidence="4">Belongs to the protein N5-glutamine methyltransferase family. PrmC subfamily.</text>
</comment>
<dbReference type="Gene3D" id="3.40.50.150">
    <property type="entry name" value="Vaccinia Virus protein VP39"/>
    <property type="match status" value="1"/>
</dbReference>
<feature type="binding site" evidence="4">
    <location>
        <begin position="216"/>
        <end position="219"/>
    </location>
    <ligand>
        <name>substrate</name>
    </ligand>
</feature>
<gene>
    <name evidence="4" type="primary">prmC</name>
    <name evidence="7" type="ORF">WH52_00635</name>
</gene>
<dbReference type="PANTHER" id="PTHR18895:SF74">
    <property type="entry name" value="MTRF1L RELEASE FACTOR GLUTAMINE METHYLTRANSFERASE"/>
    <property type="match status" value="1"/>
</dbReference>
<dbReference type="SUPFAM" id="SSF53335">
    <property type="entry name" value="S-adenosyl-L-methionine-dependent methyltransferases"/>
    <property type="match status" value="1"/>
</dbReference>
<dbReference type="InterPro" id="IPR029063">
    <property type="entry name" value="SAM-dependent_MTases_sf"/>
</dbReference>
<evidence type="ECO:0000313" key="7">
    <source>
        <dbReference type="EMBL" id="OSY89574.1"/>
    </source>
</evidence>
<protein>
    <recommendedName>
        <fullName evidence="4">Release factor glutamine methyltransferase</fullName>
        <shortName evidence="4">RF MTase</shortName>
        <ecNumber evidence="4">2.1.1.297</ecNumber>
    </recommendedName>
    <alternativeName>
        <fullName evidence="4">N5-glutamine methyltransferase PrmC</fullName>
    </alternativeName>
    <alternativeName>
        <fullName evidence="4">Protein-(glutamine-N5) MTase PrmC</fullName>
    </alternativeName>
    <alternativeName>
        <fullName evidence="4">Protein-glutamine N-methyltransferase PrmC</fullName>
    </alternativeName>
</protein>
<dbReference type="HAMAP" id="MF_02126">
    <property type="entry name" value="RF_methyltr_PrmC"/>
    <property type="match status" value="1"/>
</dbReference>
<dbReference type="STRING" id="1635173.WH52_00635"/>
<dbReference type="GO" id="GO:0003676">
    <property type="term" value="F:nucleic acid binding"/>
    <property type="evidence" value="ECO:0007669"/>
    <property type="project" value="InterPro"/>
</dbReference>
<dbReference type="Gene3D" id="1.10.8.10">
    <property type="entry name" value="DNA helicase RuvA subunit, C-terminal domain"/>
    <property type="match status" value="1"/>
</dbReference>
<evidence type="ECO:0000256" key="3">
    <source>
        <dbReference type="ARBA" id="ARBA00022691"/>
    </source>
</evidence>
<comment type="caution">
    <text evidence="7">The sequence shown here is derived from an EMBL/GenBank/DDBJ whole genome shotgun (WGS) entry which is preliminary data.</text>
</comment>
<feature type="domain" description="Methyltransferase" evidence="5">
    <location>
        <begin position="117"/>
        <end position="216"/>
    </location>
</feature>
<dbReference type="FunCoup" id="A0A1Y2PGH0">
    <property type="interactions" value="468"/>
</dbReference>
<dbReference type="EMBL" id="LAPZ01000001">
    <property type="protein sequence ID" value="OSY89574.1"/>
    <property type="molecule type" value="Genomic_DNA"/>
</dbReference>
<comment type="function">
    <text evidence="4">Methylates the class 1 translation termination release factors RF1/PrfA and RF2/PrfB on the glutamine residue of the universally conserved GGQ motif.</text>
</comment>
<keyword evidence="1 4" id="KW-0489">Methyltransferase</keyword>
<name>A0A1Y2PGH0_9FLAO</name>
<dbReference type="Pfam" id="PF17827">
    <property type="entry name" value="PrmC_N"/>
    <property type="match status" value="1"/>
</dbReference>
<dbReference type="InterPro" id="IPR050320">
    <property type="entry name" value="N5-glutamine_MTase"/>
</dbReference>
<keyword evidence="3 4" id="KW-0949">S-adenosyl-L-methionine</keyword>
<evidence type="ECO:0000259" key="6">
    <source>
        <dbReference type="Pfam" id="PF17827"/>
    </source>
</evidence>
<dbReference type="InterPro" id="IPR004556">
    <property type="entry name" value="HemK-like"/>
</dbReference>
<organism evidence="7 8">
    <name type="scientific">Tenacibaculum holothuriorum</name>
    <dbReference type="NCBI Taxonomy" id="1635173"/>
    <lineage>
        <taxon>Bacteria</taxon>
        <taxon>Pseudomonadati</taxon>
        <taxon>Bacteroidota</taxon>
        <taxon>Flavobacteriia</taxon>
        <taxon>Flavobacteriales</taxon>
        <taxon>Flavobacteriaceae</taxon>
        <taxon>Tenacibaculum</taxon>
    </lineage>
</organism>
<dbReference type="GO" id="GO:0032259">
    <property type="term" value="P:methylation"/>
    <property type="evidence" value="ECO:0007669"/>
    <property type="project" value="UniProtKB-KW"/>
</dbReference>
<comment type="caution">
    <text evidence="4">Lacks conserved residue(s) required for the propagation of feature annotation.</text>
</comment>
<dbReference type="Proteomes" id="UP000194221">
    <property type="component" value="Unassembled WGS sequence"/>
</dbReference>
<feature type="binding site" evidence="4">
    <location>
        <position position="216"/>
    </location>
    <ligand>
        <name>S-adenosyl-L-methionine</name>
        <dbReference type="ChEBI" id="CHEBI:59789"/>
    </ligand>
</feature>
<reference evidence="7 8" key="1">
    <citation type="submission" date="2015-03" db="EMBL/GenBank/DDBJ databases">
        <title>Genome sequence of Tenacibaculum sp. S2-2, isolated from intestinal microbiota of sea cucumber, Apostichopus japonicas.</title>
        <authorList>
            <person name="Shao Z."/>
            <person name="Wang L."/>
            <person name="Li X."/>
        </authorList>
    </citation>
    <scope>NUCLEOTIDE SEQUENCE [LARGE SCALE GENOMIC DNA]</scope>
    <source>
        <strain evidence="7 8">S2-2</strain>
    </source>
</reference>
<dbReference type="Pfam" id="PF13847">
    <property type="entry name" value="Methyltransf_31"/>
    <property type="match status" value="1"/>
</dbReference>
<evidence type="ECO:0000256" key="1">
    <source>
        <dbReference type="ARBA" id="ARBA00022603"/>
    </source>
</evidence>
<comment type="catalytic activity">
    <reaction evidence="4">
        <text>L-glutaminyl-[peptide chain release factor] + S-adenosyl-L-methionine = N(5)-methyl-L-glutaminyl-[peptide chain release factor] + S-adenosyl-L-homocysteine + H(+)</text>
        <dbReference type="Rhea" id="RHEA:42896"/>
        <dbReference type="Rhea" id="RHEA-COMP:10271"/>
        <dbReference type="Rhea" id="RHEA-COMP:10272"/>
        <dbReference type="ChEBI" id="CHEBI:15378"/>
        <dbReference type="ChEBI" id="CHEBI:30011"/>
        <dbReference type="ChEBI" id="CHEBI:57856"/>
        <dbReference type="ChEBI" id="CHEBI:59789"/>
        <dbReference type="ChEBI" id="CHEBI:61891"/>
        <dbReference type="EC" id="2.1.1.297"/>
    </reaction>
</comment>
<dbReference type="PROSITE" id="PS00092">
    <property type="entry name" value="N6_MTASE"/>
    <property type="match status" value="1"/>
</dbReference>
<dbReference type="InterPro" id="IPR040758">
    <property type="entry name" value="PrmC_N"/>
</dbReference>
<sequence length="310" mass="36124">MRLNQFKEYFKEQLSSIYPQTEIDTFFFYLIEEYLGLQRIDFTLQPNFEITSEKEELLNNALDRLKKEEPIQYIIGHTEFYGLPFKVNQNTLIPRPETEELVEWILFETKDRRQEIEDEFNILDIGTGTGCIPISLKQHLPNDNVSAIDVSDEALKVAKQNAELNKTNINFIFKDILKADNLNVIANKMKQSHINEEITSSNIPRNDEKYDVIVSNPPYVRNLEKAEIKNNVLKNEPHLALFVEDDNPLIFYIKIADLAKKHLSKNGLLFFEINQYLGAETVTMLQEKGFTNIELRKDLFGNDRMIKASL</sequence>
<evidence type="ECO:0000256" key="2">
    <source>
        <dbReference type="ARBA" id="ARBA00022679"/>
    </source>
</evidence>
<dbReference type="CDD" id="cd02440">
    <property type="entry name" value="AdoMet_MTases"/>
    <property type="match status" value="1"/>
</dbReference>
<keyword evidence="8" id="KW-1185">Reference proteome</keyword>
<dbReference type="InterPro" id="IPR002052">
    <property type="entry name" value="DNA_methylase_N6_adenine_CS"/>
</dbReference>
<evidence type="ECO:0000313" key="8">
    <source>
        <dbReference type="Proteomes" id="UP000194221"/>
    </source>
</evidence>
<feature type="binding site" evidence="4">
    <location>
        <position position="149"/>
    </location>
    <ligand>
        <name>S-adenosyl-L-methionine</name>
        <dbReference type="ChEBI" id="CHEBI:59789"/>
    </ligand>
</feature>
<keyword evidence="2 4" id="KW-0808">Transferase</keyword>
<dbReference type="EC" id="2.1.1.297" evidence="4"/>
<evidence type="ECO:0000256" key="4">
    <source>
        <dbReference type="HAMAP-Rule" id="MF_02126"/>
    </source>
</evidence>
<dbReference type="InterPro" id="IPR019874">
    <property type="entry name" value="RF_methyltr_PrmC"/>
</dbReference>
<proteinExistence type="inferred from homology"/>
<dbReference type="InterPro" id="IPR025714">
    <property type="entry name" value="Methyltranfer_dom"/>
</dbReference>
<feature type="binding site" evidence="4">
    <location>
        <begin position="126"/>
        <end position="130"/>
    </location>
    <ligand>
        <name>S-adenosyl-L-methionine</name>
        <dbReference type="ChEBI" id="CHEBI:59789"/>
    </ligand>
</feature>